<evidence type="ECO:0000256" key="3">
    <source>
        <dbReference type="ARBA" id="ARBA00022839"/>
    </source>
</evidence>
<evidence type="ECO:0000313" key="6">
    <source>
        <dbReference type="Proteomes" id="UP001500782"/>
    </source>
</evidence>
<sequence>MATIQQYIFFDFEMFCSLEGTPFSEMEAIRLGAVKYDIATKEISYFDQYIKPKNRNPLSSFCKELTGIMDEDLLFAPNFKQVFKEFLFWIGGVKRTRFFSWSTSDLLRLKLDAECHDIPLTTIQKIEKRYIDFQGIFAKRVSKSTLSVEHALEKYGLSFVGDKHNPMWDSYNTLQIYLNFLDKPLATDLIMVNQYIRDEVPIVNSQLNQMITKEIKKDTSFYLEEFRDTLRMRDAQKLLKKTRKLNEKYENILLNRSGIFSEENILYSRLIVGFYHELLSAYEEHKAHSSKIMILDEHSVRPLYQFANVAQ</sequence>
<protein>
    <recommendedName>
        <fullName evidence="4">Exonuclease domain-containing protein</fullName>
    </recommendedName>
</protein>
<dbReference type="InterPro" id="IPR051274">
    <property type="entry name" value="3-5_Exoribonuclease"/>
</dbReference>
<dbReference type="Pfam" id="PF00929">
    <property type="entry name" value="RNase_T"/>
    <property type="match status" value="1"/>
</dbReference>
<organism evidence="5 6">
    <name type="scientific">Bacillus carboniphilus</name>
    <dbReference type="NCBI Taxonomy" id="86663"/>
    <lineage>
        <taxon>Bacteria</taxon>
        <taxon>Bacillati</taxon>
        <taxon>Bacillota</taxon>
        <taxon>Bacilli</taxon>
        <taxon>Bacillales</taxon>
        <taxon>Bacillaceae</taxon>
        <taxon>Bacillus</taxon>
    </lineage>
</organism>
<dbReference type="PANTHER" id="PTHR23044">
    <property type="entry name" value="3'-5' EXONUCLEASE ERI1-RELATED"/>
    <property type="match status" value="1"/>
</dbReference>
<keyword evidence="2" id="KW-0378">Hydrolase</keyword>
<dbReference type="InterPro" id="IPR036397">
    <property type="entry name" value="RNaseH_sf"/>
</dbReference>
<keyword evidence="3" id="KW-0269">Exonuclease</keyword>
<dbReference type="CDD" id="cd06133">
    <property type="entry name" value="ERI-1_3'hExo_like"/>
    <property type="match status" value="1"/>
</dbReference>
<dbReference type="InterPro" id="IPR013520">
    <property type="entry name" value="Ribonucl_H"/>
</dbReference>
<dbReference type="InterPro" id="IPR012337">
    <property type="entry name" value="RNaseH-like_sf"/>
</dbReference>
<dbReference type="PANTHER" id="PTHR23044:SF61">
    <property type="entry name" value="3'-5' EXORIBONUCLEASE 1-RELATED"/>
    <property type="match status" value="1"/>
</dbReference>
<evidence type="ECO:0000313" key="5">
    <source>
        <dbReference type="EMBL" id="GAA0330452.1"/>
    </source>
</evidence>
<evidence type="ECO:0000259" key="4">
    <source>
        <dbReference type="SMART" id="SM00479"/>
    </source>
</evidence>
<gene>
    <name evidence="5" type="ORF">GCM10008967_21190</name>
</gene>
<proteinExistence type="predicted"/>
<keyword evidence="6" id="KW-1185">Reference proteome</keyword>
<dbReference type="InterPro" id="IPR047201">
    <property type="entry name" value="ERI-1_3'hExo-like"/>
</dbReference>
<evidence type="ECO:0000256" key="2">
    <source>
        <dbReference type="ARBA" id="ARBA00022801"/>
    </source>
</evidence>
<reference evidence="6" key="1">
    <citation type="journal article" date="2019" name="Int. J. Syst. Evol. Microbiol.">
        <title>The Global Catalogue of Microorganisms (GCM) 10K type strain sequencing project: providing services to taxonomists for standard genome sequencing and annotation.</title>
        <authorList>
            <consortium name="The Broad Institute Genomics Platform"/>
            <consortium name="The Broad Institute Genome Sequencing Center for Infectious Disease"/>
            <person name="Wu L."/>
            <person name="Ma J."/>
        </authorList>
    </citation>
    <scope>NUCLEOTIDE SEQUENCE [LARGE SCALE GENOMIC DNA]</scope>
    <source>
        <strain evidence="6">JCM 9731</strain>
    </source>
</reference>
<dbReference type="EMBL" id="BAAADJ010000021">
    <property type="protein sequence ID" value="GAA0330452.1"/>
    <property type="molecule type" value="Genomic_DNA"/>
</dbReference>
<feature type="domain" description="Exonuclease" evidence="4">
    <location>
        <begin position="6"/>
        <end position="186"/>
    </location>
</feature>
<dbReference type="RefSeq" id="WP_343798870.1">
    <property type="nucleotide sequence ID" value="NZ_BAAADJ010000021.1"/>
</dbReference>
<name>A0ABP3G0A6_9BACI</name>
<keyword evidence="1" id="KW-0540">Nuclease</keyword>
<evidence type="ECO:0000256" key="1">
    <source>
        <dbReference type="ARBA" id="ARBA00022722"/>
    </source>
</evidence>
<dbReference type="SMART" id="SM00479">
    <property type="entry name" value="EXOIII"/>
    <property type="match status" value="1"/>
</dbReference>
<accession>A0ABP3G0A6</accession>
<comment type="caution">
    <text evidence="5">The sequence shown here is derived from an EMBL/GenBank/DDBJ whole genome shotgun (WGS) entry which is preliminary data.</text>
</comment>
<dbReference type="Gene3D" id="3.30.420.10">
    <property type="entry name" value="Ribonuclease H-like superfamily/Ribonuclease H"/>
    <property type="match status" value="1"/>
</dbReference>
<dbReference type="SUPFAM" id="SSF53098">
    <property type="entry name" value="Ribonuclease H-like"/>
    <property type="match status" value="1"/>
</dbReference>
<dbReference type="Proteomes" id="UP001500782">
    <property type="component" value="Unassembled WGS sequence"/>
</dbReference>